<dbReference type="Proteomes" id="UP000198802">
    <property type="component" value="Unassembled WGS sequence"/>
</dbReference>
<dbReference type="RefSeq" id="WP_091279408.1">
    <property type="nucleotide sequence ID" value="NZ_FAOZ01000013.1"/>
</dbReference>
<dbReference type="InterPro" id="IPR044855">
    <property type="entry name" value="CoA-Trfase_III_dom3_sf"/>
</dbReference>
<dbReference type="SUPFAM" id="SSF89796">
    <property type="entry name" value="CoA-transferase family III (CaiB/BaiF)"/>
    <property type="match status" value="1"/>
</dbReference>
<keyword evidence="1" id="KW-0808">Transferase</keyword>
<protein>
    <submittedName>
        <fullName evidence="1">Crotonobetainyl-CoA:carnitine CoA-transferase CaiB</fullName>
    </submittedName>
</protein>
<organism evidence="1 2">
    <name type="scientific">Parafrankia irregularis</name>
    <dbReference type="NCBI Taxonomy" id="795642"/>
    <lineage>
        <taxon>Bacteria</taxon>
        <taxon>Bacillati</taxon>
        <taxon>Actinomycetota</taxon>
        <taxon>Actinomycetes</taxon>
        <taxon>Frankiales</taxon>
        <taxon>Frankiaceae</taxon>
        <taxon>Parafrankia</taxon>
    </lineage>
</organism>
<dbReference type="Gene3D" id="3.40.50.10540">
    <property type="entry name" value="Crotonobetainyl-coa:carnitine coa-transferase, domain 1"/>
    <property type="match status" value="1"/>
</dbReference>
<sequence>MHQPMAGIRMVEVAQFTFTPAAGGILAEWGADVIKVEHAVAGDAQRGMVNHPKDGTFQPIMDHPNRGKRSIGLDLATPAGYDVLLELCRDADIFLTNFLPAARRRLRLDVDDIRKANPDIIFVRGSAHGQRGPWAEKGGYDGSAFWCRMGSAWGVTPPESPRVVSMPAGAYGDSMGAMTIAGGIAAALYGRATTGQPSVVDVSLMSVGAWAFGLDLGNAALTGAAKEPVPLNQTMMNVALNPTVGHFRTSDGRWINFTMPQAFRYFPDVCRHLGLDHLVTDERFDTAQKLMANSAEAGRYIADAIAEKPYAHWIDHLQTMEGPWAPVQGPLDILDDPQMHANGYLSTFPDSEGKERSLVANPVQFDNLPPDTRRAPQFAEHTDDLLRELGHTDEQIIQMKIDGAVT</sequence>
<dbReference type="PANTHER" id="PTHR48228">
    <property type="entry name" value="SUCCINYL-COA--D-CITRAMALATE COA-TRANSFERASE"/>
    <property type="match status" value="1"/>
</dbReference>
<dbReference type="InterPro" id="IPR050509">
    <property type="entry name" value="CoA-transferase_III"/>
</dbReference>
<gene>
    <name evidence="1" type="ORF">Ga0074812_113138</name>
</gene>
<dbReference type="GO" id="GO:0016740">
    <property type="term" value="F:transferase activity"/>
    <property type="evidence" value="ECO:0007669"/>
    <property type="project" value="UniProtKB-KW"/>
</dbReference>
<keyword evidence="2" id="KW-1185">Reference proteome</keyword>
<name>A0A0S4QRZ6_9ACTN</name>
<dbReference type="AlphaFoldDB" id="A0A0S4QRZ6"/>
<reference evidence="2" key="1">
    <citation type="submission" date="2015-11" db="EMBL/GenBank/DDBJ databases">
        <authorList>
            <person name="Varghese N."/>
        </authorList>
    </citation>
    <scope>NUCLEOTIDE SEQUENCE [LARGE SCALE GENOMIC DNA]</scope>
    <source>
        <strain evidence="2">DSM 45899</strain>
    </source>
</reference>
<accession>A0A0S4QRZ6</accession>
<proteinExistence type="predicted"/>
<dbReference type="InterPro" id="IPR023606">
    <property type="entry name" value="CoA-Trfase_III_dom_1_sf"/>
</dbReference>
<dbReference type="Pfam" id="PF02515">
    <property type="entry name" value="CoA_transf_3"/>
    <property type="match status" value="1"/>
</dbReference>
<evidence type="ECO:0000313" key="2">
    <source>
        <dbReference type="Proteomes" id="UP000198802"/>
    </source>
</evidence>
<dbReference type="EMBL" id="FAOZ01000013">
    <property type="protein sequence ID" value="CUU57640.1"/>
    <property type="molecule type" value="Genomic_DNA"/>
</dbReference>
<dbReference type="Gene3D" id="3.30.1540.10">
    <property type="entry name" value="formyl-coa transferase, domain 3"/>
    <property type="match status" value="1"/>
</dbReference>
<dbReference type="InterPro" id="IPR003673">
    <property type="entry name" value="CoA-Trfase_fam_III"/>
</dbReference>
<evidence type="ECO:0000313" key="1">
    <source>
        <dbReference type="EMBL" id="CUU57640.1"/>
    </source>
</evidence>
<dbReference type="PANTHER" id="PTHR48228:SF2">
    <property type="entry name" value="E-CINNAMOYL-COA:R-PHENYLLACTATE COA TRANSFERASE LARGE SUBUNIT"/>
    <property type="match status" value="1"/>
</dbReference>